<evidence type="ECO:0008006" key="4">
    <source>
        <dbReference type="Google" id="ProtNLM"/>
    </source>
</evidence>
<proteinExistence type="predicted"/>
<feature type="transmembrane region" description="Helical" evidence="1">
    <location>
        <begin position="21"/>
        <end position="41"/>
    </location>
</feature>
<dbReference type="STRING" id="765698.Mesci_1749"/>
<dbReference type="RefSeq" id="WP_013529593.1">
    <property type="nucleotide sequence ID" value="NC_014923.1"/>
</dbReference>
<dbReference type="OrthoDB" id="8082143at2"/>
<keyword evidence="1" id="KW-0472">Membrane</keyword>
<dbReference type="AlphaFoldDB" id="E8TCR2"/>
<accession>E8TCR2</accession>
<keyword evidence="1" id="KW-1133">Transmembrane helix</keyword>
<organism evidence="2 3">
    <name type="scientific">Mesorhizobium ciceri biovar biserrulae (strain HAMBI 2942 / LMG 23838 / WSM1271)</name>
    <dbReference type="NCBI Taxonomy" id="765698"/>
    <lineage>
        <taxon>Bacteria</taxon>
        <taxon>Pseudomonadati</taxon>
        <taxon>Pseudomonadota</taxon>
        <taxon>Alphaproteobacteria</taxon>
        <taxon>Hyphomicrobiales</taxon>
        <taxon>Phyllobacteriaceae</taxon>
        <taxon>Mesorhizobium</taxon>
    </lineage>
</organism>
<sequence length="125" mass="13911">MATVSSLRNRLLLFQAEYRDAVIGVVFFCALPLAALIPIAMNQDNPVVATQRVMGTIEYVRLMPTNPKMAAGRGLYYTYDVRLDGNSAVTSIDDEVGMPHLVGSVIPIERQHHKRGGDTYRFLNE</sequence>
<evidence type="ECO:0000313" key="2">
    <source>
        <dbReference type="EMBL" id="ADV10904.1"/>
    </source>
</evidence>
<name>E8TCR2_MESCW</name>
<evidence type="ECO:0000256" key="1">
    <source>
        <dbReference type="SAM" id="Phobius"/>
    </source>
</evidence>
<keyword evidence="1" id="KW-0812">Transmembrane</keyword>
<dbReference type="Proteomes" id="UP000007471">
    <property type="component" value="Chromosome"/>
</dbReference>
<dbReference type="EMBL" id="CP002447">
    <property type="protein sequence ID" value="ADV10904.1"/>
    <property type="molecule type" value="Genomic_DNA"/>
</dbReference>
<dbReference type="KEGG" id="mci:Mesci_1749"/>
<gene>
    <name evidence="2" type="ordered locus">Mesci_1749</name>
</gene>
<evidence type="ECO:0000313" key="3">
    <source>
        <dbReference type="Proteomes" id="UP000007471"/>
    </source>
</evidence>
<dbReference type="PATRIC" id="fig|765698.3.peg.2203"/>
<reference evidence="3" key="1">
    <citation type="submission" date="2011-01" db="EMBL/GenBank/DDBJ databases">
        <title>Complete sequence of chromosome of Mesorhizobium ciceri bv. biserrulae WSM1271.</title>
        <authorList>
            <person name="Lucas S."/>
            <person name="Copeland A."/>
            <person name="Lapidus A."/>
            <person name="Cheng J.-F."/>
            <person name="Goodwin L."/>
            <person name="Pitluck S."/>
            <person name="Teshima H."/>
            <person name="Detter J.C."/>
            <person name="Han C."/>
            <person name="Tapia R."/>
            <person name="Land M."/>
            <person name="Hauser L."/>
            <person name="Kyrpides N."/>
            <person name="Ivanova N."/>
            <person name="Nandasena K."/>
            <person name="Reeve W.G."/>
            <person name="Howieson J.G."/>
            <person name="O'Hara G."/>
            <person name="Tiwari R.P."/>
            <person name="Woyke T."/>
        </authorList>
    </citation>
    <scope>NUCLEOTIDE SEQUENCE [LARGE SCALE GENOMIC DNA]</scope>
    <source>
        <strain evidence="3">HAMBI 2942 / LMG 23838 / WSM1271</strain>
    </source>
</reference>
<dbReference type="HOGENOM" id="CLU_1990011_0_0_5"/>
<protein>
    <recommendedName>
        <fullName evidence="4">Transmembrane protein</fullName>
    </recommendedName>
</protein>